<dbReference type="Proteomes" id="UP000789570">
    <property type="component" value="Unassembled WGS sequence"/>
</dbReference>
<keyword evidence="12" id="KW-1185">Reference proteome</keyword>
<accession>A0A9N9CBJ0</accession>
<evidence type="ECO:0000313" key="12">
    <source>
        <dbReference type="Proteomes" id="UP000789570"/>
    </source>
</evidence>
<dbReference type="GO" id="GO:0005198">
    <property type="term" value="F:structural molecule activity"/>
    <property type="evidence" value="ECO:0007669"/>
    <property type="project" value="InterPro"/>
</dbReference>
<keyword evidence="3" id="KW-0813">Transport</keyword>
<dbReference type="GO" id="GO:0051028">
    <property type="term" value="P:mRNA transport"/>
    <property type="evidence" value="ECO:0007669"/>
    <property type="project" value="UniProtKB-KW"/>
</dbReference>
<keyword evidence="8" id="KW-0906">Nuclear pore complex</keyword>
<evidence type="ECO:0000256" key="7">
    <source>
        <dbReference type="ARBA" id="ARBA00022927"/>
    </source>
</evidence>
<dbReference type="PROSITE" id="PS50294">
    <property type="entry name" value="WD_REPEATS_REGION"/>
    <property type="match status" value="1"/>
</dbReference>
<feature type="repeat" description="WD" evidence="10">
    <location>
        <begin position="217"/>
        <end position="254"/>
    </location>
</feature>
<dbReference type="InterPro" id="IPR019775">
    <property type="entry name" value="WD40_repeat_CS"/>
</dbReference>
<feature type="repeat" description="WD" evidence="10">
    <location>
        <begin position="268"/>
        <end position="303"/>
    </location>
</feature>
<evidence type="ECO:0000256" key="9">
    <source>
        <dbReference type="ARBA" id="ARBA00023242"/>
    </source>
</evidence>
<dbReference type="PROSITE" id="PS50082">
    <property type="entry name" value="WD_REPEATS_2"/>
    <property type="match status" value="4"/>
</dbReference>
<dbReference type="InterPro" id="IPR037363">
    <property type="entry name" value="Sec13/Seh1_fam"/>
</dbReference>
<dbReference type="SUPFAM" id="SSF50978">
    <property type="entry name" value="WD40 repeat-like"/>
    <property type="match status" value="1"/>
</dbReference>
<keyword evidence="9" id="KW-0539">Nucleus</keyword>
<dbReference type="InterPro" id="IPR036322">
    <property type="entry name" value="WD40_repeat_dom_sf"/>
</dbReference>
<keyword evidence="4 10" id="KW-0853">WD repeat</keyword>
<comment type="subcellular location">
    <subcellularLocation>
        <location evidence="1">Nucleus</location>
        <location evidence="1">Nuclear pore complex</location>
    </subcellularLocation>
</comment>
<organism evidence="11 12">
    <name type="scientific">Funneliformis caledonium</name>
    <dbReference type="NCBI Taxonomy" id="1117310"/>
    <lineage>
        <taxon>Eukaryota</taxon>
        <taxon>Fungi</taxon>
        <taxon>Fungi incertae sedis</taxon>
        <taxon>Mucoromycota</taxon>
        <taxon>Glomeromycotina</taxon>
        <taxon>Glomeromycetes</taxon>
        <taxon>Glomerales</taxon>
        <taxon>Glomeraceae</taxon>
        <taxon>Funneliformis</taxon>
    </lineage>
</organism>
<evidence type="ECO:0000256" key="5">
    <source>
        <dbReference type="ARBA" id="ARBA00022737"/>
    </source>
</evidence>
<sequence length="328" mass="37721">MSVQHFDSLHDDLIHDVAYDFYGKRLVTCSSDQKLKVWEMSPDTNNWEQIDSWKAHECSVLKVVWAHPEFGQVIASCSFDRSIRIWEEQEHEPKNSGKRWFEKARLVDSRGSVQDVEFAPNFWGLRLASIAADGVLRIYEALEVSNLAHWTLMDEVNVHLSRNSNTTTLKEAEGNYCLSWCPSRYQSPMIVIGCGKENNAKIFRYDQHNKWRPCEVLDGHQDLIHDVAWAPNMGRSYHLIATASKDHRVRIYKLLDNKDGFAIELISDLNHNTEVWKVKWNVTGTILSSAGDDGKVRLWKASNKIESEGFKCMGIVCNDRQSSDTMET</sequence>
<dbReference type="PRINTS" id="PR00320">
    <property type="entry name" value="GPROTEINBRPT"/>
</dbReference>
<dbReference type="GO" id="GO:1904263">
    <property type="term" value="P:positive regulation of TORC1 signaling"/>
    <property type="evidence" value="ECO:0007669"/>
    <property type="project" value="TreeGrafter"/>
</dbReference>
<gene>
    <name evidence="11" type="ORF">FCALED_LOCUS8269</name>
</gene>
<feature type="repeat" description="WD" evidence="10">
    <location>
        <begin position="7"/>
        <end position="41"/>
    </location>
</feature>
<evidence type="ECO:0000256" key="4">
    <source>
        <dbReference type="ARBA" id="ARBA00022574"/>
    </source>
</evidence>
<dbReference type="GO" id="GO:0031080">
    <property type="term" value="C:nuclear pore outer ring"/>
    <property type="evidence" value="ECO:0007669"/>
    <property type="project" value="TreeGrafter"/>
</dbReference>
<evidence type="ECO:0000256" key="8">
    <source>
        <dbReference type="ARBA" id="ARBA00023132"/>
    </source>
</evidence>
<dbReference type="AlphaFoldDB" id="A0A9N9CBJ0"/>
<name>A0A9N9CBJ0_9GLOM</name>
<feature type="repeat" description="WD" evidence="10">
    <location>
        <begin position="53"/>
        <end position="96"/>
    </location>
</feature>
<dbReference type="PROSITE" id="PS00678">
    <property type="entry name" value="WD_REPEATS_1"/>
    <property type="match status" value="1"/>
</dbReference>
<protein>
    <submittedName>
        <fullName evidence="11">17357_t:CDS:1</fullName>
    </submittedName>
</protein>
<reference evidence="11" key="1">
    <citation type="submission" date="2021-06" db="EMBL/GenBank/DDBJ databases">
        <authorList>
            <person name="Kallberg Y."/>
            <person name="Tangrot J."/>
            <person name="Rosling A."/>
        </authorList>
    </citation>
    <scope>NUCLEOTIDE SEQUENCE</scope>
    <source>
        <strain evidence="11">UK204</strain>
    </source>
</reference>
<dbReference type="GO" id="GO:0035859">
    <property type="term" value="C:Seh1-associated complex"/>
    <property type="evidence" value="ECO:0007669"/>
    <property type="project" value="TreeGrafter"/>
</dbReference>
<dbReference type="Pfam" id="PF00400">
    <property type="entry name" value="WD40"/>
    <property type="match status" value="4"/>
</dbReference>
<dbReference type="PANTHER" id="PTHR11024:SF3">
    <property type="entry name" value="NUCLEOPORIN SEH1"/>
    <property type="match status" value="1"/>
</dbReference>
<dbReference type="GO" id="GO:0034198">
    <property type="term" value="P:cellular response to amino acid starvation"/>
    <property type="evidence" value="ECO:0007669"/>
    <property type="project" value="TreeGrafter"/>
</dbReference>
<comment type="similarity">
    <text evidence="2">Belongs to the WD repeat SEC13 family.</text>
</comment>
<dbReference type="SMART" id="SM00320">
    <property type="entry name" value="WD40"/>
    <property type="match status" value="5"/>
</dbReference>
<dbReference type="InterPro" id="IPR001680">
    <property type="entry name" value="WD40_rpt"/>
</dbReference>
<dbReference type="Gene3D" id="2.130.10.10">
    <property type="entry name" value="YVTN repeat-like/Quinoprotein amine dehydrogenase"/>
    <property type="match status" value="1"/>
</dbReference>
<dbReference type="OrthoDB" id="5566198at2759"/>
<dbReference type="PANTHER" id="PTHR11024">
    <property type="entry name" value="NUCLEAR PORE COMPLEX PROTEIN SEC13 / SEH1 FAMILY MEMBER"/>
    <property type="match status" value="1"/>
</dbReference>
<evidence type="ECO:0000256" key="3">
    <source>
        <dbReference type="ARBA" id="ARBA00022448"/>
    </source>
</evidence>
<dbReference type="GO" id="GO:0015031">
    <property type="term" value="P:protein transport"/>
    <property type="evidence" value="ECO:0007669"/>
    <property type="project" value="UniProtKB-KW"/>
</dbReference>
<keyword evidence="8" id="KW-0811">Translocation</keyword>
<comment type="caution">
    <text evidence="11">The sequence shown here is derived from an EMBL/GenBank/DDBJ whole genome shotgun (WGS) entry which is preliminary data.</text>
</comment>
<evidence type="ECO:0000256" key="1">
    <source>
        <dbReference type="ARBA" id="ARBA00004567"/>
    </source>
</evidence>
<keyword evidence="7" id="KW-0653">Protein transport</keyword>
<evidence type="ECO:0000313" key="11">
    <source>
        <dbReference type="EMBL" id="CAG8594481.1"/>
    </source>
</evidence>
<evidence type="ECO:0000256" key="6">
    <source>
        <dbReference type="ARBA" id="ARBA00022816"/>
    </source>
</evidence>
<dbReference type="FunFam" id="2.130.10.10:FF:000578">
    <property type="entry name" value="Nucleoporin seh1"/>
    <property type="match status" value="1"/>
</dbReference>
<dbReference type="InterPro" id="IPR020472">
    <property type="entry name" value="WD40_PAC1"/>
</dbReference>
<dbReference type="InterPro" id="IPR015943">
    <property type="entry name" value="WD40/YVTN_repeat-like_dom_sf"/>
</dbReference>
<evidence type="ECO:0000256" key="10">
    <source>
        <dbReference type="PROSITE-ProRule" id="PRU00221"/>
    </source>
</evidence>
<proteinExistence type="inferred from homology"/>
<keyword evidence="5" id="KW-0677">Repeat</keyword>
<evidence type="ECO:0000256" key="2">
    <source>
        <dbReference type="ARBA" id="ARBA00010102"/>
    </source>
</evidence>
<dbReference type="EMBL" id="CAJVPQ010002366">
    <property type="protein sequence ID" value="CAG8594481.1"/>
    <property type="molecule type" value="Genomic_DNA"/>
</dbReference>
<keyword evidence="6" id="KW-0509">mRNA transport</keyword>